<evidence type="ECO:0000313" key="1">
    <source>
        <dbReference type="EMBL" id="GAH70741.1"/>
    </source>
</evidence>
<dbReference type="InterPro" id="IPR037914">
    <property type="entry name" value="SpoVT-AbrB_sf"/>
</dbReference>
<dbReference type="EMBL" id="BARU01028448">
    <property type="protein sequence ID" value="GAH70741.1"/>
    <property type="molecule type" value="Genomic_DNA"/>
</dbReference>
<accession>X1HKT1</accession>
<proteinExistence type="predicted"/>
<comment type="caution">
    <text evidence="1">The sequence shown here is derived from an EMBL/GenBank/DDBJ whole genome shotgun (WGS) entry which is preliminary data.</text>
</comment>
<gene>
    <name evidence="1" type="ORF">S03H2_45402</name>
</gene>
<dbReference type="SUPFAM" id="SSF89447">
    <property type="entry name" value="AbrB/MazE/MraZ-like"/>
    <property type="match status" value="1"/>
</dbReference>
<protein>
    <recommendedName>
        <fullName evidence="2">SpoVT-AbrB domain-containing protein</fullName>
    </recommendedName>
</protein>
<reference evidence="1" key="1">
    <citation type="journal article" date="2014" name="Front. Microbiol.">
        <title>High frequency of phylogenetically diverse reductive dehalogenase-homologous genes in deep subseafloor sedimentary metagenomes.</title>
        <authorList>
            <person name="Kawai M."/>
            <person name="Futagami T."/>
            <person name="Toyoda A."/>
            <person name="Takaki Y."/>
            <person name="Nishi S."/>
            <person name="Hori S."/>
            <person name="Arai W."/>
            <person name="Tsubouchi T."/>
            <person name="Morono Y."/>
            <person name="Uchiyama I."/>
            <person name="Ito T."/>
            <person name="Fujiyama A."/>
            <person name="Inagaki F."/>
            <person name="Takami H."/>
        </authorList>
    </citation>
    <scope>NUCLEOTIDE SEQUENCE</scope>
    <source>
        <strain evidence="1">Expedition CK06-06</strain>
    </source>
</reference>
<evidence type="ECO:0008006" key="2">
    <source>
        <dbReference type="Google" id="ProtNLM"/>
    </source>
</evidence>
<name>X1HKT1_9ZZZZ</name>
<dbReference type="AlphaFoldDB" id="X1HKT1"/>
<organism evidence="1">
    <name type="scientific">marine sediment metagenome</name>
    <dbReference type="NCBI Taxonomy" id="412755"/>
    <lineage>
        <taxon>unclassified sequences</taxon>
        <taxon>metagenomes</taxon>
        <taxon>ecological metagenomes</taxon>
    </lineage>
</organism>
<sequence>MSGNERGGETFLAKVYKGWRITVYEPVREYLDLEIGDTLRVTVQKDERRARP</sequence>